<dbReference type="STRING" id="703135.A0A2A9NHU5"/>
<dbReference type="OrthoDB" id="2745718at2759"/>
<reference evidence="2 3" key="1">
    <citation type="submission" date="2014-02" db="EMBL/GenBank/DDBJ databases">
        <title>Transposable element dynamics among asymbiotic and ectomycorrhizal Amanita fungi.</title>
        <authorList>
            <consortium name="DOE Joint Genome Institute"/>
            <person name="Hess J."/>
            <person name="Skrede I."/>
            <person name="Wolfe B."/>
            <person name="LaButti K."/>
            <person name="Ohm R.A."/>
            <person name="Grigoriev I.V."/>
            <person name="Pringle A."/>
        </authorList>
    </citation>
    <scope>NUCLEOTIDE SEQUENCE [LARGE SCALE GENOMIC DNA]</scope>
    <source>
        <strain evidence="2 3">SKay4041</strain>
    </source>
</reference>
<protein>
    <recommendedName>
        <fullName evidence="1">F-box domain-containing protein</fullName>
    </recommendedName>
</protein>
<keyword evidence="3" id="KW-1185">Reference proteome</keyword>
<feature type="domain" description="F-box" evidence="1">
    <location>
        <begin position="10"/>
        <end position="56"/>
    </location>
</feature>
<dbReference type="Pfam" id="PF12937">
    <property type="entry name" value="F-box-like"/>
    <property type="match status" value="1"/>
</dbReference>
<organism evidence="2 3">
    <name type="scientific">Amanita thiersii Skay4041</name>
    <dbReference type="NCBI Taxonomy" id="703135"/>
    <lineage>
        <taxon>Eukaryota</taxon>
        <taxon>Fungi</taxon>
        <taxon>Dikarya</taxon>
        <taxon>Basidiomycota</taxon>
        <taxon>Agaricomycotina</taxon>
        <taxon>Agaricomycetes</taxon>
        <taxon>Agaricomycetidae</taxon>
        <taxon>Agaricales</taxon>
        <taxon>Pluteineae</taxon>
        <taxon>Amanitaceae</taxon>
        <taxon>Amanita</taxon>
    </lineage>
</organism>
<dbReference type="AlphaFoldDB" id="A0A2A9NHU5"/>
<evidence type="ECO:0000313" key="2">
    <source>
        <dbReference type="EMBL" id="PFH47233.1"/>
    </source>
</evidence>
<dbReference type="InterPro" id="IPR036047">
    <property type="entry name" value="F-box-like_dom_sf"/>
</dbReference>
<evidence type="ECO:0000259" key="1">
    <source>
        <dbReference type="PROSITE" id="PS50181"/>
    </source>
</evidence>
<proteinExistence type="predicted"/>
<dbReference type="Gene3D" id="1.20.1280.50">
    <property type="match status" value="1"/>
</dbReference>
<dbReference type="SUPFAM" id="SSF81383">
    <property type="entry name" value="F-box domain"/>
    <property type="match status" value="1"/>
</dbReference>
<dbReference type="SMART" id="SM00256">
    <property type="entry name" value="FBOX"/>
    <property type="match status" value="1"/>
</dbReference>
<dbReference type="InterPro" id="IPR001810">
    <property type="entry name" value="F-box_dom"/>
</dbReference>
<gene>
    <name evidence="2" type="ORF">AMATHDRAFT_68200</name>
</gene>
<name>A0A2A9NHU5_9AGAR</name>
<dbReference type="PROSITE" id="PS50181">
    <property type="entry name" value="FBOX"/>
    <property type="match status" value="1"/>
</dbReference>
<evidence type="ECO:0000313" key="3">
    <source>
        <dbReference type="Proteomes" id="UP000242287"/>
    </source>
</evidence>
<sequence>MGTFLESSKRSPLLALPSELLHEIFRCLTPRDLLRCCLVCRCFNLMINNSEFLYNIELGKHGMVDAGRISVPYVERLQAIKDRHQAWRSLEWKNVAKVDVAGPCTAYELVAGVFAKTSGRDLFLSWLPSSTSPGRVVHYQDIGMQLRDFVIDPTQNLIVMLDADDTPFQPNQPRNVWLHLRAMSSLENHPEARNPDLRFGINHPESGNHISSAFLQVANDVLAVFISMGFLTTRVIIWNWKDGRVINDSEEQLYGLPRACWDFALLSPRSFMITSIVMSGSILLYKFSYPDNPLPVHVATLHLPEIQDNRFVMFLASHSGPFLANAPENTVFTTKTDSRLHVISVGYRSANMPVANAQCFFFVHSSTFQRYIDLHERTQAAEPFNVPWEEWGSENSRFFVSPTPSQWLRYVQGQRVVSAPEFNDGRGLIKVWDFNVNRGDDPESSDFNNSQLVTSQSSVTALHMFKDRITTKLPYHSAFRVIDEDYGAFMIDEERVIGLKVDPSNREEIVGLHVYCF</sequence>
<dbReference type="EMBL" id="KZ302126">
    <property type="protein sequence ID" value="PFH47233.1"/>
    <property type="molecule type" value="Genomic_DNA"/>
</dbReference>
<dbReference type="Proteomes" id="UP000242287">
    <property type="component" value="Unassembled WGS sequence"/>
</dbReference>
<accession>A0A2A9NHU5</accession>